<evidence type="ECO:0000313" key="2">
    <source>
        <dbReference type="EMBL" id="RBP47319.1"/>
    </source>
</evidence>
<keyword evidence="1" id="KW-0472">Membrane</keyword>
<sequence length="105" mass="11353">MNASASTSCCCRAASTKSSSNRMSIPARRRVNLTGWLLPSALLVLMPKCPACMAAYIAMATGLGISLPTAANVRLMLITLCITSLSWLTIRTLHRLCLNRTRPRS</sequence>
<keyword evidence="1" id="KW-1133">Transmembrane helix</keyword>
<keyword evidence="3" id="KW-1185">Reference proteome</keyword>
<dbReference type="EMBL" id="QNRR01000001">
    <property type="protein sequence ID" value="RBP47319.1"/>
    <property type="molecule type" value="Genomic_DNA"/>
</dbReference>
<accession>A0A366HUG3</accession>
<organism evidence="2 3">
    <name type="scientific">Roseimicrobium gellanilyticum</name>
    <dbReference type="NCBI Taxonomy" id="748857"/>
    <lineage>
        <taxon>Bacteria</taxon>
        <taxon>Pseudomonadati</taxon>
        <taxon>Verrucomicrobiota</taxon>
        <taxon>Verrucomicrobiia</taxon>
        <taxon>Verrucomicrobiales</taxon>
        <taxon>Verrucomicrobiaceae</taxon>
        <taxon>Roseimicrobium</taxon>
    </lineage>
</organism>
<name>A0A366HUG3_9BACT</name>
<dbReference type="Proteomes" id="UP000253426">
    <property type="component" value="Unassembled WGS sequence"/>
</dbReference>
<reference evidence="2 3" key="1">
    <citation type="submission" date="2018-06" db="EMBL/GenBank/DDBJ databases">
        <title>Genomic Encyclopedia of Type Strains, Phase IV (KMG-IV): sequencing the most valuable type-strain genomes for metagenomic binning, comparative biology and taxonomic classification.</title>
        <authorList>
            <person name="Goeker M."/>
        </authorList>
    </citation>
    <scope>NUCLEOTIDE SEQUENCE [LARGE SCALE GENOMIC DNA]</scope>
    <source>
        <strain evidence="2 3">DSM 25532</strain>
    </source>
</reference>
<keyword evidence="1" id="KW-0812">Transmembrane</keyword>
<comment type="caution">
    <text evidence="2">The sequence shown here is derived from an EMBL/GenBank/DDBJ whole genome shotgun (WGS) entry which is preliminary data.</text>
</comment>
<dbReference type="OrthoDB" id="198174at2"/>
<proteinExistence type="predicted"/>
<gene>
    <name evidence="2" type="ORF">DES53_101116</name>
</gene>
<dbReference type="AlphaFoldDB" id="A0A366HUG3"/>
<protein>
    <submittedName>
        <fullName evidence="2">Uncharacterized protein</fullName>
    </submittedName>
</protein>
<feature type="transmembrane region" description="Helical" evidence="1">
    <location>
        <begin position="71"/>
        <end position="90"/>
    </location>
</feature>
<dbReference type="RefSeq" id="WP_147263109.1">
    <property type="nucleotide sequence ID" value="NZ_QNRR01000001.1"/>
</dbReference>
<evidence type="ECO:0000256" key="1">
    <source>
        <dbReference type="SAM" id="Phobius"/>
    </source>
</evidence>
<feature type="transmembrane region" description="Helical" evidence="1">
    <location>
        <begin position="36"/>
        <end position="59"/>
    </location>
</feature>
<evidence type="ECO:0000313" key="3">
    <source>
        <dbReference type="Proteomes" id="UP000253426"/>
    </source>
</evidence>